<name>A0A8F5BMD8_SACSH</name>
<dbReference type="PANTHER" id="PTHR42760:SF122">
    <property type="entry name" value="NAD(P)-BINDING PROTEIN"/>
    <property type="match status" value="1"/>
</dbReference>
<dbReference type="OrthoDB" id="24596at2157"/>
<dbReference type="InterPro" id="IPR002347">
    <property type="entry name" value="SDR_fam"/>
</dbReference>
<gene>
    <name evidence="1" type="ORF">J5U23_00832</name>
</gene>
<reference evidence="1" key="1">
    <citation type="journal article" date="2021" name="Environ. Microbiol.">
        <title>New insights into the diversity and evolution of the archaeal mobilome from three complete genomes of Saccharolobus shibatae.</title>
        <authorList>
            <person name="Medvedeva S."/>
            <person name="Brandt D."/>
            <person name="Cvirkaite-Krupovic V."/>
            <person name="Liu Y."/>
            <person name="Severinov K."/>
            <person name="Ishino S."/>
            <person name="Ishino Y."/>
            <person name="Prangishvili D."/>
            <person name="Kalinowski J."/>
            <person name="Krupovic M."/>
        </authorList>
    </citation>
    <scope>NUCLEOTIDE SEQUENCE</scope>
    <source>
        <strain evidence="1">B12</strain>
    </source>
</reference>
<dbReference type="CDD" id="cd05233">
    <property type="entry name" value="SDR_c"/>
    <property type="match status" value="1"/>
</dbReference>
<dbReference type="PROSITE" id="PS00061">
    <property type="entry name" value="ADH_SHORT"/>
    <property type="match status" value="1"/>
</dbReference>
<dbReference type="GO" id="GO:0016616">
    <property type="term" value="F:oxidoreductase activity, acting on the CH-OH group of donors, NAD or NADP as acceptor"/>
    <property type="evidence" value="ECO:0007669"/>
    <property type="project" value="TreeGrafter"/>
</dbReference>
<dbReference type="GeneID" id="65562432"/>
<dbReference type="Pfam" id="PF13561">
    <property type="entry name" value="adh_short_C2"/>
    <property type="match status" value="1"/>
</dbReference>
<dbReference type="FunFam" id="3.40.50.720:FF:000084">
    <property type="entry name" value="Short-chain dehydrogenase reductase"/>
    <property type="match status" value="1"/>
</dbReference>
<evidence type="ECO:0000313" key="2">
    <source>
        <dbReference type="Proteomes" id="UP000694018"/>
    </source>
</evidence>
<dbReference type="GO" id="GO:0048038">
    <property type="term" value="F:quinone binding"/>
    <property type="evidence" value="ECO:0007669"/>
    <property type="project" value="TreeGrafter"/>
</dbReference>
<dbReference type="RefSeq" id="WP_218267082.1">
    <property type="nucleotide sequence ID" value="NZ_CP077717.1"/>
</dbReference>
<dbReference type="GO" id="GO:0006633">
    <property type="term" value="P:fatty acid biosynthetic process"/>
    <property type="evidence" value="ECO:0007669"/>
    <property type="project" value="TreeGrafter"/>
</dbReference>
<dbReference type="Proteomes" id="UP000694018">
    <property type="component" value="Chromosome"/>
</dbReference>
<dbReference type="PANTHER" id="PTHR42760">
    <property type="entry name" value="SHORT-CHAIN DEHYDROGENASES/REDUCTASES FAMILY MEMBER"/>
    <property type="match status" value="1"/>
</dbReference>
<sequence>MIKLDLSGKVSLITGGTSGIGLKTAELFSKLGANVYVIGKREVGSLPKGVHFKKVDLTSREEVISFIEWYEKNVGIIHVLINNASRNSRYSVLDIPMKEWDEMISLNLTAPFLLSRMAARLMIKNGIKGKIINISAIQSKFPLQRSFAYVTTKGGLISMTRSMAVDLGKYGIQVITVLSGPIYSKDNEPPASLDERAATLLGRMGRTIEASYLLAFLASDLNTFITGTEIVIDGGRLISRKPDPEEISKGEV</sequence>
<dbReference type="AlphaFoldDB" id="A0A8F5BMD8"/>
<evidence type="ECO:0000313" key="1">
    <source>
        <dbReference type="EMBL" id="QXJ27964.1"/>
    </source>
</evidence>
<dbReference type="InterPro" id="IPR020904">
    <property type="entry name" value="Sc_DH/Rdtase_CS"/>
</dbReference>
<accession>A0A8F5BMD8</accession>
<protein>
    <submittedName>
        <fullName evidence="1">Dehydrogenase</fullName>
    </submittedName>
</protein>
<proteinExistence type="predicted"/>
<dbReference type="KEGG" id="sshi:J5U23_00832"/>
<dbReference type="EMBL" id="CP077717">
    <property type="protein sequence ID" value="QXJ27964.1"/>
    <property type="molecule type" value="Genomic_DNA"/>
</dbReference>
<organism evidence="1 2">
    <name type="scientific">Saccharolobus shibatae (strain ATCC 51178 / DSM 5389 / JCM 8931 / NBRC 15437 / B12)</name>
    <name type="common">Sulfolobus shibatae</name>
    <dbReference type="NCBI Taxonomy" id="523848"/>
    <lineage>
        <taxon>Archaea</taxon>
        <taxon>Thermoproteota</taxon>
        <taxon>Thermoprotei</taxon>
        <taxon>Sulfolobales</taxon>
        <taxon>Sulfolobaceae</taxon>
        <taxon>Saccharolobus</taxon>
    </lineage>
</organism>